<name>A0A0A9G8C5_ARUDO</name>
<dbReference type="EMBL" id="GBRH01180953">
    <property type="protein sequence ID" value="JAE16943.1"/>
    <property type="molecule type" value="Transcribed_RNA"/>
</dbReference>
<reference evidence="1" key="2">
    <citation type="journal article" date="2015" name="Data Brief">
        <title>Shoot transcriptome of the giant reed, Arundo donax.</title>
        <authorList>
            <person name="Barrero R.A."/>
            <person name="Guerrero F.D."/>
            <person name="Moolhuijzen P."/>
            <person name="Goolsby J.A."/>
            <person name="Tidwell J."/>
            <person name="Bellgard S.E."/>
            <person name="Bellgard M.I."/>
        </authorList>
    </citation>
    <scope>NUCLEOTIDE SEQUENCE</scope>
    <source>
        <tissue evidence="1">Shoot tissue taken approximately 20 cm above the soil surface</tissue>
    </source>
</reference>
<reference evidence="1" key="1">
    <citation type="submission" date="2014-09" db="EMBL/GenBank/DDBJ databases">
        <authorList>
            <person name="Magalhaes I.L.F."/>
            <person name="Oliveira U."/>
            <person name="Santos F.R."/>
            <person name="Vidigal T.H.D.A."/>
            <person name="Brescovit A.D."/>
            <person name="Santos A.J."/>
        </authorList>
    </citation>
    <scope>NUCLEOTIDE SEQUENCE</scope>
    <source>
        <tissue evidence="1">Shoot tissue taken approximately 20 cm above the soil surface</tissue>
    </source>
</reference>
<sequence length="169" mass="18008">MMSRTAMASNTSLAECMSLHLEYMSTSAFPTIIPDKNPSLRAKPCSCLPSTSAVRSAAPPMTVDNMNASSILTPSCLISTNSSRALAFCPALTNPETSAVHANRPRPGMLLKSSSASSLHPFDAYPETSAVHTTLFLTPILLNTFRASSGTPHLQYMSIRDDLTTSSPL</sequence>
<protein>
    <submittedName>
        <fullName evidence="1">Uncharacterized protein</fullName>
    </submittedName>
</protein>
<proteinExistence type="predicted"/>
<accession>A0A0A9G8C5</accession>
<dbReference type="AlphaFoldDB" id="A0A0A9G8C5"/>
<evidence type="ECO:0000313" key="1">
    <source>
        <dbReference type="EMBL" id="JAE16943.1"/>
    </source>
</evidence>
<organism evidence="1">
    <name type="scientific">Arundo donax</name>
    <name type="common">Giant reed</name>
    <name type="synonym">Donax arundinaceus</name>
    <dbReference type="NCBI Taxonomy" id="35708"/>
    <lineage>
        <taxon>Eukaryota</taxon>
        <taxon>Viridiplantae</taxon>
        <taxon>Streptophyta</taxon>
        <taxon>Embryophyta</taxon>
        <taxon>Tracheophyta</taxon>
        <taxon>Spermatophyta</taxon>
        <taxon>Magnoliopsida</taxon>
        <taxon>Liliopsida</taxon>
        <taxon>Poales</taxon>
        <taxon>Poaceae</taxon>
        <taxon>PACMAD clade</taxon>
        <taxon>Arundinoideae</taxon>
        <taxon>Arundineae</taxon>
        <taxon>Arundo</taxon>
    </lineage>
</organism>